<reference evidence="2" key="1">
    <citation type="journal article" date="2014" name="Front. Microbiol.">
        <title>High frequency of phylogenetically diverse reductive dehalogenase-homologous genes in deep subseafloor sedimentary metagenomes.</title>
        <authorList>
            <person name="Kawai M."/>
            <person name="Futagami T."/>
            <person name="Toyoda A."/>
            <person name="Takaki Y."/>
            <person name="Nishi S."/>
            <person name="Hori S."/>
            <person name="Arai W."/>
            <person name="Tsubouchi T."/>
            <person name="Morono Y."/>
            <person name="Uchiyama I."/>
            <person name="Ito T."/>
            <person name="Fujiyama A."/>
            <person name="Inagaki F."/>
            <person name="Takami H."/>
        </authorList>
    </citation>
    <scope>NUCLEOTIDE SEQUENCE</scope>
    <source>
        <strain evidence="2">Expedition CK06-06</strain>
    </source>
</reference>
<proteinExistence type="predicted"/>
<evidence type="ECO:0000259" key="1">
    <source>
        <dbReference type="Pfam" id="PF09413"/>
    </source>
</evidence>
<dbReference type="Pfam" id="PF09413">
    <property type="entry name" value="DUF2007"/>
    <property type="match status" value="1"/>
</dbReference>
<feature type="domain" description="DUF2007" evidence="1">
    <location>
        <begin position="5"/>
        <end position="66"/>
    </location>
</feature>
<organism evidence="2">
    <name type="scientific">marine sediment metagenome</name>
    <dbReference type="NCBI Taxonomy" id="412755"/>
    <lineage>
        <taxon>unclassified sequences</taxon>
        <taxon>metagenomes</taxon>
        <taxon>ecological metagenomes</taxon>
    </lineage>
</organism>
<comment type="caution">
    <text evidence="2">The sequence shown here is derived from an EMBL/GenBank/DDBJ whole genome shotgun (WGS) entry which is preliminary data.</text>
</comment>
<name>X1LEJ7_9ZZZZ</name>
<dbReference type="InterPro" id="IPR018551">
    <property type="entry name" value="DUF2007"/>
</dbReference>
<evidence type="ECO:0000313" key="2">
    <source>
        <dbReference type="EMBL" id="GAI17508.1"/>
    </source>
</evidence>
<protein>
    <recommendedName>
        <fullName evidence="1">DUF2007 domain-containing protein</fullName>
    </recommendedName>
</protein>
<accession>X1LEJ7</accession>
<sequence length="68" mass="7970">MEKDWVQVYSTDKMFQAEILKQVLADHEIEAVIINKMDSSYKSFGEIEIYVKNDHVIKAKMLAKEFDS</sequence>
<dbReference type="EMBL" id="BARV01006868">
    <property type="protein sequence ID" value="GAI17508.1"/>
    <property type="molecule type" value="Genomic_DNA"/>
</dbReference>
<dbReference type="AlphaFoldDB" id="X1LEJ7"/>
<gene>
    <name evidence="2" type="ORF">S06H3_14055</name>
</gene>